<dbReference type="SMART" id="SM00256">
    <property type="entry name" value="FBOX"/>
    <property type="match status" value="1"/>
</dbReference>
<dbReference type="PANTHER" id="PTHR12100:SF1">
    <property type="entry name" value="RECYCLIN-1"/>
    <property type="match status" value="1"/>
</dbReference>
<dbReference type="GO" id="GO:0006887">
    <property type="term" value="P:exocytosis"/>
    <property type="evidence" value="ECO:0007669"/>
    <property type="project" value="TreeGrafter"/>
</dbReference>
<dbReference type="InterPro" id="IPR048627">
    <property type="entry name" value="Sec10_HB"/>
</dbReference>
<proteinExistence type="predicted"/>
<dbReference type="Gene3D" id="1.20.1280.50">
    <property type="match status" value="1"/>
</dbReference>
<dbReference type="PANTHER" id="PTHR12100">
    <property type="entry name" value="SEC10"/>
    <property type="match status" value="1"/>
</dbReference>
<dbReference type="Pfam" id="PF00646">
    <property type="entry name" value="F-box"/>
    <property type="match status" value="1"/>
</dbReference>
<dbReference type="EMBL" id="QLNQ01000021">
    <property type="protein sequence ID" value="RCK64985.1"/>
    <property type="molecule type" value="Genomic_DNA"/>
</dbReference>
<dbReference type="AlphaFoldDB" id="A0A367YGH7"/>
<organism evidence="2 3">
    <name type="scientific">Candida viswanathii</name>
    <dbReference type="NCBI Taxonomy" id="5486"/>
    <lineage>
        <taxon>Eukaryota</taxon>
        <taxon>Fungi</taxon>
        <taxon>Dikarya</taxon>
        <taxon>Ascomycota</taxon>
        <taxon>Saccharomycotina</taxon>
        <taxon>Pichiomycetes</taxon>
        <taxon>Debaryomycetaceae</taxon>
        <taxon>Candida/Lodderomyces clade</taxon>
        <taxon>Candida</taxon>
    </lineage>
</organism>
<feature type="domain" description="F-box" evidence="1">
    <location>
        <begin position="12"/>
        <end position="58"/>
    </location>
</feature>
<accession>A0A367YGH7</accession>
<dbReference type="STRING" id="5486.A0A367YGH7"/>
<dbReference type="InterPro" id="IPR001810">
    <property type="entry name" value="F-box_dom"/>
</dbReference>
<dbReference type="OrthoDB" id="5554140at2759"/>
<evidence type="ECO:0000259" key="1">
    <source>
        <dbReference type="PROSITE" id="PS50181"/>
    </source>
</evidence>
<evidence type="ECO:0000313" key="2">
    <source>
        <dbReference type="EMBL" id="RCK64985.1"/>
    </source>
</evidence>
<evidence type="ECO:0000313" key="3">
    <source>
        <dbReference type="Proteomes" id="UP000253472"/>
    </source>
</evidence>
<dbReference type="GO" id="GO:0000145">
    <property type="term" value="C:exocyst"/>
    <property type="evidence" value="ECO:0007669"/>
    <property type="project" value="TreeGrafter"/>
</dbReference>
<name>A0A367YGH7_9ASCO</name>
<dbReference type="InterPro" id="IPR009976">
    <property type="entry name" value="Sec10-like"/>
</dbReference>
<reference evidence="2 3" key="1">
    <citation type="submission" date="2018-06" db="EMBL/GenBank/DDBJ databases">
        <title>Whole genome sequencing of Candida tropicalis (genome annotated by CSBL at Korea University).</title>
        <authorList>
            <person name="Ahn J."/>
        </authorList>
    </citation>
    <scope>NUCLEOTIDE SEQUENCE [LARGE SCALE GENOMIC DNA]</scope>
    <source>
        <strain evidence="2 3">ATCC 20962</strain>
    </source>
</reference>
<dbReference type="SUPFAM" id="SSF81383">
    <property type="entry name" value="F-box domain"/>
    <property type="match status" value="1"/>
</dbReference>
<gene>
    <name evidence="2" type="primary">RCY1</name>
    <name evidence="2" type="ORF">Cantr_00918</name>
</gene>
<keyword evidence="3" id="KW-1185">Reference proteome</keyword>
<comment type="caution">
    <text evidence="2">The sequence shown here is derived from an EMBL/GenBank/DDBJ whole genome shotgun (WGS) entry which is preliminary data.</text>
</comment>
<dbReference type="GO" id="GO:0006893">
    <property type="term" value="P:Golgi to plasma membrane transport"/>
    <property type="evidence" value="ECO:0007669"/>
    <property type="project" value="TreeGrafter"/>
</dbReference>
<dbReference type="PROSITE" id="PS50181">
    <property type="entry name" value="FBOX"/>
    <property type="match status" value="1"/>
</dbReference>
<dbReference type="Pfam" id="PF07393">
    <property type="entry name" value="Sec10_HB"/>
    <property type="match status" value="1"/>
</dbReference>
<dbReference type="Proteomes" id="UP000253472">
    <property type="component" value="Unassembled WGS sequence"/>
</dbReference>
<sequence length="783" mass="90970">MAQVIWNSDIDVYNKDVMPVNIARSIAGYLPIQDLLSFSQVSKNTHQAVNDPKLWISRLKGMEVWNSALLLTKDDIKKNIQGDYLNNPLTCMDYVYKSNKNAKYQVLKIYKCLQRYYNDLLINQNYNRLKIFKDFHTPEEQSKILKNLLKYNKTDYNDQSRMIIYEKIVELFEIFENALLRELEIHFDMEDYERTKNFVNILIGLNNQQTLIDFFLQKSIFDETREIFNLEKFNGDRYFKDDSINNDVLDGLIQEIADVFNEQSLVIDLIFPVTVPIMYKVCEELISNQLSELLMLLIEASKKHGLYFQMVPIVYEKLTVDFIDLLKDSTNLGTSYRQLVIELLDMLYESFAAEYMREEMSSFKVETKNKLANWKESISKREAETSQKILESVKSATKNDFLTSFKNVFAISKKDDDNDSQYSEIQAKAKILSENIKSMNKIFSPELIVETLNDVKNSNHRLMKFKQFSISSLRDDIFQSIQFLFIDVLELIGADHLNPGFEKALTYLQTYNPNSPTFVSLSSNTGENLDEPLVLFFDLINMADIIIQMIDIFYKEEIRLVIKNENSVLNPSLQNKKKLEGLVDKYVADGLNVGIEILVYKIENIYKDNLKDTDFNPTSAQQDNFGPTEAAKKAVLELEQNMNLLVDSADKSIVDVFQQEIAERFFQVIVKMLKTQTISTTGATNLISDLNLYFDFISTNIKTNKRMVIPLYQALKQIGNIYIISGDDYKAIGKLVSDLSKFNGIFNQEEIYEFVQRRQDWLVIKRHVEKVMYGFGFGDCVVM</sequence>
<protein>
    <submittedName>
        <fullName evidence="2">Recyclin-1</fullName>
    </submittedName>
</protein>
<dbReference type="InterPro" id="IPR036047">
    <property type="entry name" value="F-box-like_dom_sf"/>
</dbReference>